<dbReference type="GO" id="GO:0030244">
    <property type="term" value="P:cellulose biosynthetic process"/>
    <property type="evidence" value="ECO:0007669"/>
    <property type="project" value="InterPro"/>
</dbReference>
<feature type="binding site" evidence="13">
    <location>
        <position position="618"/>
    </location>
    <ligand>
        <name>Mn(2+)</name>
        <dbReference type="ChEBI" id="CHEBI:29035"/>
    </ligand>
</feature>
<organism evidence="16 17">
    <name type="scientific">Spirodela intermedia</name>
    <name type="common">Intermediate duckweed</name>
    <dbReference type="NCBI Taxonomy" id="51605"/>
    <lineage>
        <taxon>Eukaryota</taxon>
        <taxon>Viridiplantae</taxon>
        <taxon>Streptophyta</taxon>
        <taxon>Embryophyta</taxon>
        <taxon>Tracheophyta</taxon>
        <taxon>Spermatophyta</taxon>
        <taxon>Magnoliopsida</taxon>
        <taxon>Liliopsida</taxon>
        <taxon>Araceae</taxon>
        <taxon>Lemnoideae</taxon>
        <taxon>Spirodela</taxon>
    </lineage>
</organism>
<evidence type="ECO:0000313" key="16">
    <source>
        <dbReference type="EMBL" id="CAA7409483.1"/>
    </source>
</evidence>
<feature type="transmembrane region" description="Helical" evidence="15">
    <location>
        <begin position="1057"/>
        <end position="1076"/>
    </location>
</feature>
<keyword evidence="4 15" id="KW-0812">Transmembrane</keyword>
<accession>A0A7I8LHG6</accession>
<feature type="binding site" evidence="12">
    <location>
        <position position="396"/>
    </location>
    <ligand>
        <name>UDP-alpha-D-glucose</name>
        <dbReference type="ChEBI" id="CHEBI:58885"/>
    </ligand>
</feature>
<comment type="subcellular location">
    <subcellularLocation>
        <location evidence="1">Golgi apparatus membrane</location>
        <topology evidence="1">Multi-pass membrane protein</topology>
    </subcellularLocation>
</comment>
<feature type="transmembrane region" description="Helical" evidence="15">
    <location>
        <begin position="961"/>
        <end position="980"/>
    </location>
</feature>
<dbReference type="Gene3D" id="3.90.550.10">
    <property type="entry name" value="Spore Coat Polysaccharide Biosynthesis Protein SpsA, Chain A"/>
    <property type="match status" value="1"/>
</dbReference>
<feature type="transmembrane region" description="Helical" evidence="15">
    <location>
        <begin position="924"/>
        <end position="949"/>
    </location>
</feature>
<evidence type="ECO:0000313" key="17">
    <source>
        <dbReference type="Proteomes" id="UP000663760"/>
    </source>
</evidence>
<feature type="transmembrane region" description="Helical" evidence="15">
    <location>
        <begin position="1082"/>
        <end position="1103"/>
    </location>
</feature>
<evidence type="ECO:0000256" key="14">
    <source>
        <dbReference type="SAM" id="MobiDB-lite"/>
    </source>
</evidence>
<feature type="region of interest" description="Disordered" evidence="14">
    <location>
        <begin position="1"/>
        <end position="39"/>
    </location>
</feature>
<feature type="active site" evidence="11">
    <location>
        <position position="854"/>
    </location>
</feature>
<name>A0A7I8LHG6_SPIIN</name>
<evidence type="ECO:0000256" key="2">
    <source>
        <dbReference type="ARBA" id="ARBA00022676"/>
    </source>
</evidence>
<keyword evidence="17" id="KW-1185">Reference proteome</keyword>
<feature type="transmembrane region" description="Helical" evidence="15">
    <location>
        <begin position="1115"/>
        <end position="1135"/>
    </location>
</feature>
<dbReference type="GO" id="GO:0000139">
    <property type="term" value="C:Golgi membrane"/>
    <property type="evidence" value="ECO:0007669"/>
    <property type="project" value="UniProtKB-SubCell"/>
</dbReference>
<keyword evidence="5 15" id="KW-1133">Transmembrane helix</keyword>
<evidence type="ECO:0000256" key="5">
    <source>
        <dbReference type="ARBA" id="ARBA00022989"/>
    </source>
</evidence>
<dbReference type="GO" id="GO:0016760">
    <property type="term" value="F:cellulose synthase (UDP-forming) activity"/>
    <property type="evidence" value="ECO:0007669"/>
    <property type="project" value="InterPro"/>
</dbReference>
<keyword evidence="8" id="KW-0961">Cell wall biogenesis/degradation</keyword>
<dbReference type="InterPro" id="IPR005150">
    <property type="entry name" value="Cellulose_synth"/>
</dbReference>
<feature type="binding site" evidence="13">
    <location>
        <position position="642"/>
    </location>
    <ligand>
        <name>Mn(2+)</name>
        <dbReference type="ChEBI" id="CHEBI:29035"/>
    </ligand>
</feature>
<dbReference type="InterPro" id="IPR013083">
    <property type="entry name" value="Znf_RING/FYVE/PHD"/>
</dbReference>
<feature type="active site" evidence="11">
    <location>
        <position position="426"/>
    </location>
</feature>
<evidence type="ECO:0000256" key="9">
    <source>
        <dbReference type="ARBA" id="ARBA00037405"/>
    </source>
</evidence>
<dbReference type="Pfam" id="PF14570">
    <property type="entry name" value="zf-RING_4"/>
    <property type="match status" value="1"/>
</dbReference>
<dbReference type="SUPFAM" id="SSF57850">
    <property type="entry name" value="RING/U-box"/>
    <property type="match status" value="1"/>
</dbReference>
<evidence type="ECO:0000256" key="10">
    <source>
        <dbReference type="ARBA" id="ARBA00061286"/>
    </source>
</evidence>
<dbReference type="GO" id="GO:0071669">
    <property type="term" value="P:plant-type cell wall organization or biogenesis"/>
    <property type="evidence" value="ECO:0007669"/>
    <property type="project" value="UniProtKB-ARBA"/>
</dbReference>
<dbReference type="EMBL" id="LR746279">
    <property type="protein sequence ID" value="CAA7409483.1"/>
    <property type="molecule type" value="Genomic_DNA"/>
</dbReference>
<comment type="similarity">
    <text evidence="10">Belongs to the glycosyltransferase 2 family. Plant cellulose synthase-like D subfamily.</text>
</comment>
<feature type="binding site" evidence="12">
    <location>
        <position position="426"/>
    </location>
    <ligand>
        <name>UDP-alpha-D-glucose</name>
        <dbReference type="ChEBI" id="CHEBI:58885"/>
    </ligand>
</feature>
<feature type="transmembrane region" description="Helical" evidence="15">
    <location>
        <begin position="1000"/>
        <end position="1022"/>
    </location>
</feature>
<feature type="binding site" evidence="12">
    <location>
        <position position="617"/>
    </location>
    <ligand>
        <name>UDP-alpha-D-glucose</name>
        <dbReference type="ChEBI" id="CHEBI:58885"/>
    </ligand>
</feature>
<dbReference type="FunFam" id="3.30.40.10:FF:000229">
    <property type="entry name" value="Cellulose synthase-like protein D3"/>
    <property type="match status" value="1"/>
</dbReference>
<evidence type="ECO:0000256" key="8">
    <source>
        <dbReference type="ARBA" id="ARBA00023316"/>
    </source>
</evidence>
<evidence type="ECO:0000256" key="13">
    <source>
        <dbReference type="PIRSR" id="PIRSR605150-3"/>
    </source>
</evidence>
<feature type="compositionally biased region" description="Polar residues" evidence="14">
    <location>
        <begin position="21"/>
        <end position="39"/>
    </location>
</feature>
<sequence length="1153" mass="128547">MASQPQNPSKKALRTPGGSGSQSSRTNQTVKFARRTSSGRYVSLSREDIDISGEISGDYMNYTVHIPPTPDNQPMNEPMEASSVALKAEEQYVSNSLFTGGFNTVTRAHLMDKVIDHQTRHPQMAAGKGSLCSMAACDGKVMTDENGDDLDPCECRFKICRDCYMDAQKGGGMCPGCKEPYKVGEYDDGDPPEFSAGAALPLPAPASQKTDRRMSVMKSTNKSLLMRSQTGEFDHNRWLFETKGTYGYGNAFWAKDDGYGGAGAGEDDSDFSGPPPEAMDKQWKPLTRKIPMPTAIISPYRLLIAVRIVALGFFLQWRVKHPNEEALWLWGMSIVCELWFAFSWLLDQIPKLCPINRATDLAVLRDKFDSPSPANPAGRSDLPGVDVFVSTADPEKEPPLVTANTILSILAVDYPVEKLACYVSDDGGALLTFEAMAEAASFAAIWVPFCRKHDIEPRNPDSYFNVKGDPTKNKRRSDFVKDRRRIKREYDEFKVRINGLPDSIRRRSDAFNAREEMKMLKMMREKGADPSEPIKVQKATWMADGTHWPATWAVSAADHGKGDHPSVLQVMLRPPAPEPVMGPPEEERMMDFSDVDVRLPMLVYMSREKRRGYDHNKKAGAMNALVRSSAVLSNGAFILNLDCDHYVYNSQAIREGMCFMMDRGGDRICYIQFPQRFEGIDPSDRYANHNTVFFDGNMRALDGVQGPVYVGTGCLFRRFALYGFDPPRATEYSGWFIKRKKKSKIGDGNPESETRALRSDELEEDGLEVALLQKSFGNSTALAKSVAIAEFQGRPLADHPGVKNGRPPGALRVPREPLDSSVVTEAVSVISCWYEDKTEWGSRIGWIYGSVTEDVVTGYRMHNRGWRSVYCITKRDAFRGSAPINLTDRLHQVLRWATGSVEIFFSRNNALLASSRLKLLQRIAYLNVGIYPFTSMFLIMYCFIPALSLFSGHFIVQSLDVTFLVYLLIITITLTLLAILEVKWSGVGLEEWWRNEQFWLISGTSAHLAAVVQGLLKVIAGIEISFTLTSKSAGEDVEDAFAELYIVKWTSLMIPPITIMMVNIIAIAVGFSRTIYSETPQWSKLMGGAFFSFWVLAHLYPFAKGLMGRRGKTPTIVFVWSGLIAITISLLWIAINPPKGSATHAGSSGFQFP</sequence>
<dbReference type="OrthoDB" id="72851at2759"/>
<reference evidence="16" key="1">
    <citation type="submission" date="2020-02" db="EMBL/GenBank/DDBJ databases">
        <authorList>
            <person name="Scholz U."/>
            <person name="Mascher M."/>
            <person name="Fiebig A."/>
        </authorList>
    </citation>
    <scope>NUCLEOTIDE SEQUENCE</scope>
</reference>
<evidence type="ECO:0000256" key="4">
    <source>
        <dbReference type="ARBA" id="ARBA00022692"/>
    </source>
</evidence>
<gene>
    <name evidence="16" type="ORF">SI8410_16020161</name>
</gene>
<dbReference type="GO" id="GO:0071555">
    <property type="term" value="P:cell wall organization"/>
    <property type="evidence" value="ECO:0007669"/>
    <property type="project" value="UniProtKB-KW"/>
</dbReference>
<dbReference type="Pfam" id="PF03552">
    <property type="entry name" value="Cellulose_synt"/>
    <property type="match status" value="1"/>
</dbReference>
<keyword evidence="3" id="KW-0808">Transferase</keyword>
<evidence type="ECO:0000256" key="1">
    <source>
        <dbReference type="ARBA" id="ARBA00004653"/>
    </source>
</evidence>
<keyword evidence="6" id="KW-0333">Golgi apparatus</keyword>
<dbReference type="PANTHER" id="PTHR13301">
    <property type="entry name" value="X-BOX TRANSCRIPTION FACTOR-RELATED"/>
    <property type="match status" value="1"/>
</dbReference>
<dbReference type="AlphaFoldDB" id="A0A7I8LHG6"/>
<evidence type="ECO:0000256" key="12">
    <source>
        <dbReference type="PIRSR" id="PIRSR605150-2"/>
    </source>
</evidence>
<evidence type="ECO:0000256" key="7">
    <source>
        <dbReference type="ARBA" id="ARBA00023136"/>
    </source>
</evidence>
<evidence type="ECO:0000256" key="11">
    <source>
        <dbReference type="PIRSR" id="PIRSR605150-1"/>
    </source>
</evidence>
<dbReference type="InterPro" id="IPR029044">
    <property type="entry name" value="Nucleotide-diphossugar_trans"/>
</dbReference>
<dbReference type="FunFam" id="3.90.550.10:FF:000089">
    <property type="entry name" value="Cellulose synthase-like protein D4"/>
    <property type="match status" value="1"/>
</dbReference>
<protein>
    <submittedName>
        <fullName evidence="16">Uncharacterized protein</fullName>
    </submittedName>
</protein>
<proteinExistence type="inferred from homology"/>
<evidence type="ECO:0000256" key="3">
    <source>
        <dbReference type="ARBA" id="ARBA00022679"/>
    </source>
</evidence>
<dbReference type="Proteomes" id="UP000663760">
    <property type="component" value="Chromosome 16"/>
</dbReference>
<comment type="function">
    <text evidence="9">Thought to be a Golgi-localized beta-glycan synthase that polymerize the backbones of noncellulosic polysaccharides (hemicelluloses) of plant cell wall.</text>
</comment>
<keyword evidence="7 15" id="KW-0472">Membrane</keyword>
<dbReference type="Gene3D" id="3.30.40.10">
    <property type="entry name" value="Zinc/RING finger domain, C3HC4 (zinc finger)"/>
    <property type="match status" value="1"/>
</dbReference>
<feature type="binding site" evidence="12">
    <location>
        <position position="390"/>
    </location>
    <ligand>
        <name>UDP-alpha-D-glucose</name>
        <dbReference type="ChEBI" id="CHEBI:58885"/>
    </ligand>
</feature>
<evidence type="ECO:0000256" key="15">
    <source>
        <dbReference type="SAM" id="Phobius"/>
    </source>
</evidence>
<feature type="binding site" evidence="12">
    <location>
        <position position="397"/>
    </location>
    <ligand>
        <name>UDP-alpha-D-glucose</name>
        <dbReference type="ChEBI" id="CHEBI:58885"/>
    </ligand>
</feature>
<keyword evidence="2" id="KW-0328">Glycosyltransferase</keyword>
<evidence type="ECO:0000256" key="6">
    <source>
        <dbReference type="ARBA" id="ARBA00023034"/>
    </source>
</evidence>